<comment type="caution">
    <text evidence="2">The sequence shown here is derived from an EMBL/GenBank/DDBJ whole genome shotgun (WGS) entry which is preliminary data.</text>
</comment>
<feature type="transmembrane region" description="Helical" evidence="1">
    <location>
        <begin position="45"/>
        <end position="65"/>
    </location>
</feature>
<evidence type="ECO:0000313" key="2">
    <source>
        <dbReference type="EMBL" id="KIT14898.1"/>
    </source>
</evidence>
<name>A0A0D1D4B0_9RHOB</name>
<keyword evidence="3" id="KW-1185">Reference proteome</keyword>
<evidence type="ECO:0000256" key="1">
    <source>
        <dbReference type="SAM" id="Phobius"/>
    </source>
</evidence>
<dbReference type="PATRIC" id="fig|935700.4.peg.3329"/>
<feature type="transmembrane region" description="Helical" evidence="1">
    <location>
        <begin position="177"/>
        <end position="197"/>
    </location>
</feature>
<dbReference type="AlphaFoldDB" id="A0A0D1D4B0"/>
<gene>
    <name evidence="2" type="ORF">jaqu_32230</name>
</gene>
<feature type="transmembrane region" description="Helical" evidence="1">
    <location>
        <begin position="77"/>
        <end position="95"/>
    </location>
</feature>
<proteinExistence type="predicted"/>
<organism evidence="2 3">
    <name type="scientific">Jannaschia aquimarina</name>
    <dbReference type="NCBI Taxonomy" id="935700"/>
    <lineage>
        <taxon>Bacteria</taxon>
        <taxon>Pseudomonadati</taxon>
        <taxon>Pseudomonadota</taxon>
        <taxon>Alphaproteobacteria</taxon>
        <taxon>Rhodobacterales</taxon>
        <taxon>Roseobacteraceae</taxon>
        <taxon>Jannaschia</taxon>
    </lineage>
</organism>
<keyword evidence="1" id="KW-0812">Transmembrane</keyword>
<sequence>MKTLVQIRTLVLVFGLAALLFSVGSLVFGWHLDVQALVRFRPGQPAMVPSTALCIALLAAAVVIGPGFGQARMAKRLAVVAVVVALGNLLIRTLVDDRGFESLLPYSLDTFDKMSNITITGAVLAGISVIQCARDAERDRAPDLAYYPSIAGLSLFGGLLLGHSFDPTSIRHLPQASGLSFYTALMFAAIFLCLILAPQAGHWQDASDAEPE</sequence>
<dbReference type="RefSeq" id="WP_043919995.1">
    <property type="nucleotide sequence ID" value="NZ_FZPF01000001.1"/>
</dbReference>
<evidence type="ECO:0000313" key="3">
    <source>
        <dbReference type="Proteomes" id="UP000032232"/>
    </source>
</evidence>
<keyword evidence="1" id="KW-1133">Transmembrane helix</keyword>
<accession>A0A0D1D4B0</accession>
<dbReference type="Proteomes" id="UP000032232">
    <property type="component" value="Unassembled WGS sequence"/>
</dbReference>
<reference evidence="2 3" key="1">
    <citation type="submission" date="2015-02" db="EMBL/GenBank/DDBJ databases">
        <title>Genome Sequence of Jannaschia aquimarina DSM28248, a member of the Roseobacter clade.</title>
        <authorList>
            <person name="Voget S."/>
            <person name="Daniel R."/>
        </authorList>
    </citation>
    <scope>NUCLEOTIDE SEQUENCE [LARGE SCALE GENOMIC DNA]</scope>
    <source>
        <strain evidence="2 3">GSW-M26</strain>
    </source>
</reference>
<keyword evidence="1" id="KW-0472">Membrane</keyword>
<dbReference type="STRING" id="935700.jaqu_32230"/>
<protein>
    <submittedName>
        <fullName evidence="2">Uncharacterized protein</fullName>
    </submittedName>
</protein>
<dbReference type="EMBL" id="JYFE01000060">
    <property type="protein sequence ID" value="KIT14898.1"/>
    <property type="molecule type" value="Genomic_DNA"/>
</dbReference>
<feature type="transmembrane region" description="Helical" evidence="1">
    <location>
        <begin position="115"/>
        <end position="133"/>
    </location>
</feature>
<feature type="transmembrane region" description="Helical" evidence="1">
    <location>
        <begin position="145"/>
        <end position="165"/>
    </location>
</feature>